<gene>
    <name evidence="1" type="ORF">DFP97_1582</name>
</gene>
<evidence type="ECO:0000313" key="1">
    <source>
        <dbReference type="EMBL" id="RCW39721.1"/>
    </source>
</evidence>
<evidence type="ECO:0000313" key="2">
    <source>
        <dbReference type="Proteomes" id="UP000252415"/>
    </source>
</evidence>
<protein>
    <recommendedName>
        <fullName evidence="3">Lipoprotein</fullName>
    </recommendedName>
</protein>
<name>A0A368VL47_9BACL</name>
<evidence type="ECO:0008006" key="3">
    <source>
        <dbReference type="Google" id="ProtNLM"/>
    </source>
</evidence>
<sequence>MKSWAKVVSITLILFVIFGCSKANEIESYQPNMFTESDLSVVGEKKRTKLTIGMDKTNLEKVIGKPISETGKLGVQYNGITVFYRGNKVSGFVIRERQENENKYITSRGLEIDNVMNQLIEKYGDSGKIEEVGMKNSKFPKDKNVVYIFDLKQNTIIADFSKVQNPEDTYVISTIFDSQKEDKLVHILIGDYNFAVLTK</sequence>
<dbReference type="RefSeq" id="WP_114384339.1">
    <property type="nucleotide sequence ID" value="NZ_QPJD01000058.1"/>
</dbReference>
<dbReference type="AlphaFoldDB" id="A0A368VL47"/>
<reference evidence="1 2" key="1">
    <citation type="submission" date="2018-07" db="EMBL/GenBank/DDBJ databases">
        <title>Genomic Encyclopedia of Type Strains, Phase III (KMG-III): the genomes of soil and plant-associated and newly described type strains.</title>
        <authorList>
            <person name="Whitman W."/>
        </authorList>
    </citation>
    <scope>NUCLEOTIDE SEQUENCE [LARGE SCALE GENOMIC DNA]</scope>
    <source>
        <strain evidence="1 2">CECT 7506</strain>
    </source>
</reference>
<proteinExistence type="predicted"/>
<keyword evidence="2" id="KW-1185">Reference proteome</keyword>
<dbReference type="PROSITE" id="PS51257">
    <property type="entry name" value="PROKAR_LIPOPROTEIN"/>
    <property type="match status" value="1"/>
</dbReference>
<dbReference type="EMBL" id="QPJD01000058">
    <property type="protein sequence ID" value="RCW39721.1"/>
    <property type="molecule type" value="Genomic_DNA"/>
</dbReference>
<dbReference type="OrthoDB" id="2590165at2"/>
<dbReference type="Proteomes" id="UP000252415">
    <property type="component" value="Unassembled WGS sequence"/>
</dbReference>
<organism evidence="1 2">
    <name type="scientific">Paenibacillus prosopidis</name>
    <dbReference type="NCBI Taxonomy" id="630520"/>
    <lineage>
        <taxon>Bacteria</taxon>
        <taxon>Bacillati</taxon>
        <taxon>Bacillota</taxon>
        <taxon>Bacilli</taxon>
        <taxon>Bacillales</taxon>
        <taxon>Paenibacillaceae</taxon>
        <taxon>Paenibacillus</taxon>
    </lineage>
</organism>
<comment type="caution">
    <text evidence="1">The sequence shown here is derived from an EMBL/GenBank/DDBJ whole genome shotgun (WGS) entry which is preliminary data.</text>
</comment>
<accession>A0A368VL47</accession>